<evidence type="ECO:0000256" key="1">
    <source>
        <dbReference type="ARBA" id="ARBA00004141"/>
    </source>
</evidence>
<reference evidence="9 10" key="1">
    <citation type="submission" date="2017-07" db="EMBL/GenBank/DDBJ databases">
        <title>Leptospira spp. isolated from tropical soils.</title>
        <authorList>
            <person name="Thibeaux R."/>
            <person name="Iraola G."/>
            <person name="Ferres I."/>
            <person name="Bierque E."/>
            <person name="Girault D."/>
            <person name="Soupe-Gilbert M.-E."/>
            <person name="Picardeau M."/>
            <person name="Goarant C."/>
        </authorList>
    </citation>
    <scope>NUCLEOTIDE SEQUENCE [LARGE SCALE GENOMIC DNA]</scope>
    <source>
        <strain evidence="7 10">FH2-B-C1</strain>
        <strain evidence="8 9">FH2-B-D1</strain>
    </source>
</reference>
<protein>
    <recommendedName>
        <fullName evidence="6">O-antigen ligase-related domain-containing protein</fullName>
    </recommendedName>
</protein>
<evidence type="ECO:0000313" key="7">
    <source>
        <dbReference type="EMBL" id="PJZ54643.1"/>
    </source>
</evidence>
<dbReference type="GO" id="GO:0016020">
    <property type="term" value="C:membrane"/>
    <property type="evidence" value="ECO:0007669"/>
    <property type="project" value="UniProtKB-SubCell"/>
</dbReference>
<evidence type="ECO:0000313" key="8">
    <source>
        <dbReference type="EMBL" id="PJZ61538.1"/>
    </source>
</evidence>
<dbReference type="InterPro" id="IPR051533">
    <property type="entry name" value="WaaL-like"/>
</dbReference>
<keyword evidence="9" id="KW-1185">Reference proteome</keyword>
<feature type="transmembrane region" description="Helical" evidence="5">
    <location>
        <begin position="310"/>
        <end position="329"/>
    </location>
</feature>
<feature type="transmembrane region" description="Helical" evidence="5">
    <location>
        <begin position="119"/>
        <end position="142"/>
    </location>
</feature>
<comment type="caution">
    <text evidence="7">The sequence shown here is derived from an EMBL/GenBank/DDBJ whole genome shotgun (WGS) entry which is preliminary data.</text>
</comment>
<dbReference type="PANTHER" id="PTHR37422">
    <property type="entry name" value="TEICHURONIC ACID BIOSYNTHESIS PROTEIN TUAE"/>
    <property type="match status" value="1"/>
</dbReference>
<feature type="transmembrane region" description="Helical" evidence="5">
    <location>
        <begin position="335"/>
        <end position="355"/>
    </location>
</feature>
<evidence type="ECO:0000256" key="4">
    <source>
        <dbReference type="ARBA" id="ARBA00023136"/>
    </source>
</evidence>
<feature type="domain" description="O-antigen ligase-related" evidence="6">
    <location>
        <begin position="318"/>
        <end position="459"/>
    </location>
</feature>
<dbReference type="PANTHER" id="PTHR37422:SF13">
    <property type="entry name" value="LIPOPOLYSACCHARIDE BIOSYNTHESIS PROTEIN PA4999-RELATED"/>
    <property type="match status" value="1"/>
</dbReference>
<keyword evidence="3 5" id="KW-1133">Transmembrane helix</keyword>
<evidence type="ECO:0000256" key="5">
    <source>
        <dbReference type="SAM" id="Phobius"/>
    </source>
</evidence>
<comment type="subcellular location">
    <subcellularLocation>
        <location evidence="1">Membrane</location>
        <topology evidence="1">Multi-pass membrane protein</topology>
    </subcellularLocation>
</comment>
<proteinExistence type="predicted"/>
<feature type="transmembrane region" description="Helical" evidence="5">
    <location>
        <begin position="45"/>
        <end position="71"/>
    </location>
</feature>
<feature type="transmembrane region" description="Helical" evidence="5">
    <location>
        <begin position="162"/>
        <end position="179"/>
    </location>
</feature>
<feature type="transmembrane region" description="Helical" evidence="5">
    <location>
        <begin position="502"/>
        <end position="519"/>
    </location>
</feature>
<sequence length="686" mass="79647">MQSQKRNPVFFDFWNRDRKTIFWIGFALLLLLPLLSFYPWKYRILFTAFTLLFVLIDLNSPLVATAILAGSSVFFGNHPGGRFLELQDSLWIFWSVRGIVELKLSGTAVFSLEFWKRPIGILLSAFFAAGILSLLANPELLADLRFYQKGWFWFLHSTELEPWYPIKLLGIGILFWIGWNTRREWLRENERPDRLLDFWAIGMGVGLFIVVLVGWMEYFFPFVKSKLDAYHLWLDGYKLVALPHSYFVWMKELQTNFAIQSLFWNRSWFSVSLVSSLPFVFYLLFRFTGESGLEEPQDSAFKNLQSKNRIRIFSLFGIFIVLSLTFVWIGARGGMFSFAILWICAGVYLLFFQLIKNESVQKTAVRFGILALILCGIVFPILIVYTNFGAADPERLSHFRAGWKLFLNKPLFGGGFESYGWYNECCLSQTGKESLYHTTHNQWIQVLSGLGILGGILFILLWAFLLDAVAFPGGKKEKPIYVRALYFGSVLSVFVYSFFQEWFYLKAVFLQWIVLFGYFGKDASDKEEYYLYRIFQKKNLLKTVLILILFLCVSLFFFSTKMFRSGIYFPPGGKSDIAWILEGKSRLVLVSKFDFYTVIPNLNLPNGVSKIDIEGGHRVVVPFMKTMVPRDNPEFQTIEGENILKFECTIDGERNGWKTLRFWSPEVLDPEPRKICAQYSIEKSLL</sequence>
<keyword evidence="4 5" id="KW-0472">Membrane</keyword>
<dbReference type="Proteomes" id="UP000232149">
    <property type="component" value="Unassembled WGS sequence"/>
</dbReference>
<dbReference type="Proteomes" id="UP000232188">
    <property type="component" value="Unassembled WGS sequence"/>
</dbReference>
<feature type="transmembrane region" description="Helical" evidence="5">
    <location>
        <begin position="199"/>
        <end position="220"/>
    </location>
</feature>
<dbReference type="InterPro" id="IPR007016">
    <property type="entry name" value="O-antigen_ligase-rel_domated"/>
</dbReference>
<evidence type="ECO:0000256" key="3">
    <source>
        <dbReference type="ARBA" id="ARBA00022989"/>
    </source>
</evidence>
<gene>
    <name evidence="8" type="ORF">CH376_12700</name>
    <name evidence="7" type="ORF">CH380_02670</name>
</gene>
<feature type="transmembrane region" description="Helical" evidence="5">
    <location>
        <begin position="367"/>
        <end position="388"/>
    </location>
</feature>
<keyword evidence="2 5" id="KW-0812">Transmembrane</keyword>
<feature type="transmembrane region" description="Helical" evidence="5">
    <location>
        <begin position="268"/>
        <end position="289"/>
    </location>
</feature>
<evidence type="ECO:0000313" key="9">
    <source>
        <dbReference type="Proteomes" id="UP000232149"/>
    </source>
</evidence>
<feature type="transmembrane region" description="Helical" evidence="5">
    <location>
        <begin position="443"/>
        <end position="468"/>
    </location>
</feature>
<dbReference type="AlphaFoldDB" id="A0A2M9YSW2"/>
<evidence type="ECO:0000259" key="6">
    <source>
        <dbReference type="Pfam" id="PF04932"/>
    </source>
</evidence>
<feature type="transmembrane region" description="Helical" evidence="5">
    <location>
        <begin position="480"/>
        <end position="496"/>
    </location>
</feature>
<name>A0A2M9YSW2_9LEPT</name>
<dbReference type="Pfam" id="PF04932">
    <property type="entry name" value="Wzy_C"/>
    <property type="match status" value="1"/>
</dbReference>
<accession>A0A2M9YSW2</accession>
<feature type="transmembrane region" description="Helical" evidence="5">
    <location>
        <begin position="20"/>
        <end position="38"/>
    </location>
</feature>
<feature type="transmembrane region" description="Helical" evidence="5">
    <location>
        <begin position="540"/>
        <end position="558"/>
    </location>
</feature>
<evidence type="ECO:0000256" key="2">
    <source>
        <dbReference type="ARBA" id="ARBA00022692"/>
    </source>
</evidence>
<organism evidence="7 10">
    <name type="scientific">Leptospira adleri</name>
    <dbReference type="NCBI Taxonomy" id="2023186"/>
    <lineage>
        <taxon>Bacteria</taxon>
        <taxon>Pseudomonadati</taxon>
        <taxon>Spirochaetota</taxon>
        <taxon>Spirochaetia</taxon>
        <taxon>Leptospirales</taxon>
        <taxon>Leptospiraceae</taxon>
        <taxon>Leptospira</taxon>
    </lineage>
</organism>
<dbReference type="EMBL" id="NPDU01000030">
    <property type="protein sequence ID" value="PJZ61538.1"/>
    <property type="molecule type" value="Genomic_DNA"/>
</dbReference>
<dbReference type="EMBL" id="NPDV01000002">
    <property type="protein sequence ID" value="PJZ54643.1"/>
    <property type="molecule type" value="Genomic_DNA"/>
</dbReference>
<evidence type="ECO:0000313" key="10">
    <source>
        <dbReference type="Proteomes" id="UP000232188"/>
    </source>
</evidence>
<feature type="transmembrane region" description="Helical" evidence="5">
    <location>
        <begin position="91"/>
        <end position="112"/>
    </location>
</feature>